<keyword evidence="2" id="KW-0238">DNA-binding</keyword>
<dbReference type="PROSITE" id="PS01124">
    <property type="entry name" value="HTH_ARAC_FAMILY_2"/>
    <property type="match status" value="1"/>
</dbReference>
<proteinExistence type="predicted"/>
<evidence type="ECO:0000259" key="4">
    <source>
        <dbReference type="PROSITE" id="PS01124"/>
    </source>
</evidence>
<evidence type="ECO:0000256" key="3">
    <source>
        <dbReference type="ARBA" id="ARBA00023163"/>
    </source>
</evidence>
<evidence type="ECO:0000313" key="5">
    <source>
        <dbReference type="EMBL" id="MFD0959040.1"/>
    </source>
</evidence>
<reference evidence="6" key="1">
    <citation type="journal article" date="2019" name="Int. J. Syst. Evol. Microbiol.">
        <title>The Global Catalogue of Microorganisms (GCM) 10K type strain sequencing project: providing services to taxonomists for standard genome sequencing and annotation.</title>
        <authorList>
            <consortium name="The Broad Institute Genomics Platform"/>
            <consortium name="The Broad Institute Genome Sequencing Center for Infectious Disease"/>
            <person name="Wu L."/>
            <person name="Ma J."/>
        </authorList>
    </citation>
    <scope>NUCLEOTIDE SEQUENCE [LARGE SCALE GENOMIC DNA]</scope>
    <source>
        <strain evidence="6">CCUG 59129</strain>
    </source>
</reference>
<dbReference type="InterPro" id="IPR009057">
    <property type="entry name" value="Homeodomain-like_sf"/>
</dbReference>
<dbReference type="RefSeq" id="WP_377562877.1">
    <property type="nucleotide sequence ID" value="NZ_JBHTJZ010000005.1"/>
</dbReference>
<dbReference type="SUPFAM" id="SSF46689">
    <property type="entry name" value="Homeodomain-like"/>
    <property type="match status" value="2"/>
</dbReference>
<organism evidence="5 6">
    <name type="scientific">Paenibacillus chungangensis</name>
    <dbReference type="NCBI Taxonomy" id="696535"/>
    <lineage>
        <taxon>Bacteria</taxon>
        <taxon>Bacillati</taxon>
        <taxon>Bacillota</taxon>
        <taxon>Bacilli</taxon>
        <taxon>Bacillales</taxon>
        <taxon>Paenibacillaceae</taxon>
        <taxon>Paenibacillus</taxon>
    </lineage>
</organism>
<feature type="domain" description="HTH araC/xylS-type" evidence="4">
    <location>
        <begin position="159"/>
        <end position="257"/>
    </location>
</feature>
<protein>
    <submittedName>
        <fullName evidence="5">Helix-turn-helix domain-containing protein</fullName>
    </submittedName>
</protein>
<dbReference type="Proteomes" id="UP001596989">
    <property type="component" value="Unassembled WGS sequence"/>
</dbReference>
<dbReference type="Pfam" id="PF12833">
    <property type="entry name" value="HTH_18"/>
    <property type="match status" value="1"/>
</dbReference>
<evidence type="ECO:0000256" key="1">
    <source>
        <dbReference type="ARBA" id="ARBA00023015"/>
    </source>
</evidence>
<dbReference type="PANTHER" id="PTHR43280:SF2">
    <property type="entry name" value="HTH-TYPE TRANSCRIPTIONAL REGULATOR EXSA"/>
    <property type="match status" value="1"/>
</dbReference>
<dbReference type="EMBL" id="JBHTJZ010000005">
    <property type="protein sequence ID" value="MFD0959040.1"/>
    <property type="molecule type" value="Genomic_DNA"/>
</dbReference>
<evidence type="ECO:0000313" key="6">
    <source>
        <dbReference type="Proteomes" id="UP001596989"/>
    </source>
</evidence>
<dbReference type="InterPro" id="IPR003313">
    <property type="entry name" value="AraC-bd"/>
</dbReference>
<dbReference type="SMART" id="SM00342">
    <property type="entry name" value="HTH_ARAC"/>
    <property type="match status" value="1"/>
</dbReference>
<comment type="caution">
    <text evidence="5">The sequence shown here is derived from an EMBL/GenBank/DDBJ whole genome shotgun (WGS) entry which is preliminary data.</text>
</comment>
<dbReference type="Gene3D" id="1.10.10.60">
    <property type="entry name" value="Homeodomain-like"/>
    <property type="match status" value="1"/>
</dbReference>
<evidence type="ECO:0000256" key="2">
    <source>
        <dbReference type="ARBA" id="ARBA00023125"/>
    </source>
</evidence>
<dbReference type="PRINTS" id="PR00032">
    <property type="entry name" value="HTHARAC"/>
</dbReference>
<accession>A0ABW3HNF7</accession>
<dbReference type="InterPro" id="IPR018062">
    <property type="entry name" value="HTH_AraC-typ_CS"/>
</dbReference>
<name>A0ABW3HNF7_9BACL</name>
<dbReference type="PANTHER" id="PTHR43280">
    <property type="entry name" value="ARAC-FAMILY TRANSCRIPTIONAL REGULATOR"/>
    <property type="match status" value="1"/>
</dbReference>
<dbReference type="SUPFAM" id="SSF51215">
    <property type="entry name" value="Regulatory protein AraC"/>
    <property type="match status" value="1"/>
</dbReference>
<keyword evidence="1" id="KW-0805">Transcription regulation</keyword>
<keyword evidence="3" id="KW-0804">Transcription</keyword>
<dbReference type="InterPro" id="IPR037923">
    <property type="entry name" value="HTH-like"/>
</dbReference>
<dbReference type="InterPro" id="IPR018060">
    <property type="entry name" value="HTH_AraC"/>
</dbReference>
<keyword evidence="6" id="KW-1185">Reference proteome</keyword>
<dbReference type="Pfam" id="PF02311">
    <property type="entry name" value="AraC_binding"/>
    <property type="match status" value="1"/>
</dbReference>
<dbReference type="PROSITE" id="PS00041">
    <property type="entry name" value="HTH_ARAC_FAMILY_1"/>
    <property type="match status" value="1"/>
</dbReference>
<dbReference type="InterPro" id="IPR020449">
    <property type="entry name" value="Tscrpt_reg_AraC-type_HTH"/>
</dbReference>
<gene>
    <name evidence="5" type="ORF">ACFQ2I_06500</name>
</gene>
<sequence length="262" mass="29997">MAIMSVGYSRHTREFYRKRSSQPFCLIRFQTEGFCTAAVRDNSYFNRPGDLLLCSPNDSYELDIKGSAKAPSADYYLGLDPNDDWAAQWWADNGAVVHQHIGMNDMLISLWKHLIYEKQMMHNTEPEIAANLTRSLLLHLKRLLAKDVGDMTYDASVASRMKVFIERHATEPLHLSDIAASVGLSVSRASQLFRDNIGQSVMDYMIDVRLSIAKERMLLPGMTLQEIAYQCGFANYTHFNRIFRSRFQLSPSEYKKQASHLL</sequence>